<sequence length="45" mass="5520">MKRLGKKSRFPLEINEMPDRGGRFAIEFVRLFFDFLYAKNYLFKE</sequence>
<accession>F7QY14</accession>
<evidence type="ECO:0000313" key="1">
    <source>
        <dbReference type="EMBL" id="EGM53163.1"/>
    </source>
</evidence>
<dbReference type="Proteomes" id="UP000002971">
    <property type="component" value="Unassembled WGS sequence"/>
</dbReference>
<gene>
    <name evidence="1" type="ORF">LRU_00299</name>
</gene>
<dbReference type="EMBL" id="AFOJ01000002">
    <property type="protein sequence ID" value="EGM53163.1"/>
    <property type="molecule type" value="Genomic_DNA"/>
</dbReference>
<evidence type="ECO:0000313" key="2">
    <source>
        <dbReference type="Proteomes" id="UP000002971"/>
    </source>
</evidence>
<reference evidence="1 2" key="1">
    <citation type="journal article" date="2011" name="J. Bacteriol.">
        <title>Genome Sequence of Lactobacillus ruminis SPM0211, Isolated from a Fecal Sample from a Healthy Korean.</title>
        <authorList>
            <person name="Lee S."/>
            <person name="Cho Y.J."/>
            <person name="Lee A.H."/>
            <person name="Chun J."/>
            <person name="Ha N.J."/>
            <person name="Ko G."/>
        </authorList>
    </citation>
    <scope>NUCLEOTIDE SEQUENCE [LARGE SCALE GENOMIC DNA]</scope>
    <source>
        <strain evidence="1 2">SPM0211</strain>
    </source>
</reference>
<dbReference type="AlphaFoldDB" id="F7QY14"/>
<organism evidence="1 2">
    <name type="scientific">Ligilactobacillus ruminis SPM0211</name>
    <dbReference type="NCBI Taxonomy" id="1040964"/>
    <lineage>
        <taxon>Bacteria</taxon>
        <taxon>Bacillati</taxon>
        <taxon>Bacillota</taxon>
        <taxon>Bacilli</taxon>
        <taxon>Lactobacillales</taxon>
        <taxon>Lactobacillaceae</taxon>
        <taxon>Ligilactobacillus</taxon>
    </lineage>
</organism>
<proteinExistence type="predicted"/>
<protein>
    <submittedName>
        <fullName evidence="1">Uncharacterized protein</fullName>
    </submittedName>
</protein>
<name>F7QY14_9LACO</name>
<comment type="caution">
    <text evidence="1">The sequence shown here is derived from an EMBL/GenBank/DDBJ whole genome shotgun (WGS) entry which is preliminary data.</text>
</comment>